<keyword evidence="2" id="KW-1185">Reference proteome</keyword>
<proteinExistence type="predicted"/>
<protein>
    <submittedName>
        <fullName evidence="1">Uncharacterized protein</fullName>
    </submittedName>
</protein>
<gene>
    <name evidence="1" type="ORF">N1M2_239</name>
</gene>
<organism evidence="1 2">
    <name type="scientific">Klebsiella phage N1M2</name>
    <dbReference type="NCBI Taxonomy" id="2664939"/>
    <lineage>
        <taxon>Viruses</taxon>
        <taxon>Duplodnaviria</taxon>
        <taxon>Heunggongvirae</taxon>
        <taxon>Uroviricota</taxon>
        <taxon>Caudoviricetes</taxon>
        <taxon>Chimalliviridae</taxon>
        <taxon>Nimduovirus</taxon>
        <taxon>Nimduovirus N1M2</taxon>
    </lineage>
</organism>
<reference evidence="1 2" key="1">
    <citation type="submission" date="2019-11" db="EMBL/GenBank/DDBJ databases">
        <authorList>
            <person name="Lewis R."/>
            <person name="Clooney A.G."/>
            <person name="Stockdale S.R."/>
            <person name="Buttimer C."/>
            <person name="Draper L.A."/>
            <person name="Ross R.P."/>
            <person name="Hill C."/>
        </authorList>
    </citation>
    <scope>NUCLEOTIDE SEQUENCE [LARGE SCALE GENOMIC DNA]</scope>
</reference>
<accession>A0A6B7ZFC4</accession>
<dbReference type="EMBL" id="MN642089">
    <property type="protein sequence ID" value="QGH72102.1"/>
    <property type="molecule type" value="Genomic_DNA"/>
</dbReference>
<dbReference type="Proteomes" id="UP000464669">
    <property type="component" value="Segment"/>
</dbReference>
<evidence type="ECO:0000313" key="2">
    <source>
        <dbReference type="Proteomes" id="UP000464669"/>
    </source>
</evidence>
<evidence type="ECO:0000313" key="1">
    <source>
        <dbReference type="EMBL" id="QGH72102.1"/>
    </source>
</evidence>
<sequence>MKVLKVILTVVIALTIILYTTVADAAGWEVDKQEGTHLLSIRNVGDQGGFLKLSCNVETKKLSLQYMFDRKVYDFFIIRKFGDIDGNSVNGKIAVGMGTTTQAQVFHDLVINRGAIAVIRMPVGTKAIWDKAIADNNPIPPAIEQEGEEFFLMGNDISKLMNKLGSSCPFNAEDKEPIF</sequence>
<name>A0A6B7ZFC4_9CAUD</name>